<evidence type="ECO:0000313" key="4">
    <source>
        <dbReference type="EMBL" id="CDY31794.1"/>
    </source>
</evidence>
<accession>A0A078H300</accession>
<dbReference type="EMBL" id="HG994365">
    <property type="protein sequence ID" value="CAF2075272.1"/>
    <property type="molecule type" value="Genomic_DNA"/>
</dbReference>
<dbReference type="Pfam" id="PF12937">
    <property type="entry name" value="F-box-like"/>
    <property type="match status" value="1"/>
</dbReference>
<organism evidence="4 5">
    <name type="scientific">Brassica napus</name>
    <name type="common">Rape</name>
    <dbReference type="NCBI Taxonomy" id="3708"/>
    <lineage>
        <taxon>Eukaryota</taxon>
        <taxon>Viridiplantae</taxon>
        <taxon>Streptophyta</taxon>
        <taxon>Embryophyta</taxon>
        <taxon>Tracheophyta</taxon>
        <taxon>Spermatophyta</taxon>
        <taxon>Magnoliopsida</taxon>
        <taxon>eudicotyledons</taxon>
        <taxon>Gunneridae</taxon>
        <taxon>Pentapetalae</taxon>
        <taxon>rosids</taxon>
        <taxon>malvids</taxon>
        <taxon>Brassicales</taxon>
        <taxon>Brassicaceae</taxon>
        <taxon>Brassiceae</taxon>
        <taxon>Brassica</taxon>
    </lineage>
</organism>
<dbReference type="STRING" id="3708.A0A078H300"/>
<protein>
    <submittedName>
        <fullName evidence="3">(rape) hypothetical protein</fullName>
    </submittedName>
    <submittedName>
        <fullName evidence="4">BnaC01g27500D protein</fullName>
    </submittedName>
</protein>
<feature type="domain" description="KIB1-4 beta-propeller" evidence="1">
    <location>
        <begin position="103"/>
        <end position="348"/>
    </location>
</feature>
<evidence type="ECO:0000259" key="1">
    <source>
        <dbReference type="Pfam" id="PF03478"/>
    </source>
</evidence>
<dbReference type="Gene3D" id="1.20.1280.50">
    <property type="match status" value="1"/>
</dbReference>
<proteinExistence type="predicted"/>
<name>A0A078H300_BRANA</name>
<dbReference type="OMA" id="KPPWLMF"/>
<dbReference type="CDD" id="cd09917">
    <property type="entry name" value="F-box_SF"/>
    <property type="match status" value="1"/>
</dbReference>
<evidence type="ECO:0000313" key="3">
    <source>
        <dbReference type="EMBL" id="CAF2075272.1"/>
    </source>
</evidence>
<evidence type="ECO:0000313" key="5">
    <source>
        <dbReference type="Proteomes" id="UP000028999"/>
    </source>
</evidence>
<dbReference type="AlphaFoldDB" id="A0A078H300"/>
<evidence type="ECO:0000259" key="2">
    <source>
        <dbReference type="Pfam" id="PF12937"/>
    </source>
</evidence>
<sequence>MRLNQTPIALSFHPSNLSGRRKKIKLRSSNMSMEIAKEKAENQTWRDLPLELLISVMTNLEIEDNVRASAVCKPWYEAAVSVRITDQPPWLMYFPMSRNSYEFYNPSNSKRHTKELPKSLAGSKVRYSKDGWLLMCKSISTDFVLFNPFTMDLVVLPDLELWHGYQLVGFSCAPTSSDCVVLIIKDYDPGHVTIRTWSPGETTWTSMQVSSQFLDAKRNYVVFSNGLFYCLNLRNSLAGFDPSLRTWNVLDISPPVCPDHIDDESWYEGKFMVGYKGDVFLICTFGNAEPLVFKLDLTLRVWVKKENIGSLTIFGSINSCESRTYVHEGLLRDSIYFPKLCDNENRCVTYSFDEGRYHPRREHNVNWGKQPSSENIWIEPPENALELI</sequence>
<dbReference type="InterPro" id="IPR001810">
    <property type="entry name" value="F-box_dom"/>
</dbReference>
<dbReference type="Proteomes" id="UP001295469">
    <property type="component" value="Chromosome C01"/>
</dbReference>
<dbReference type="PANTHER" id="PTHR33127">
    <property type="entry name" value="TRANSMEMBRANE PROTEIN"/>
    <property type="match status" value="1"/>
</dbReference>
<gene>
    <name evidence="4" type="primary">BnaC01g27500D</name>
    <name evidence="3" type="ORF">DARMORV10_C01P35560.1</name>
    <name evidence="4" type="ORF">GSBRNA2T00050470001</name>
</gene>
<dbReference type="Pfam" id="PF03478">
    <property type="entry name" value="Beta-prop_KIB1-4"/>
    <property type="match status" value="1"/>
</dbReference>
<reference evidence="4 5" key="1">
    <citation type="journal article" date="2014" name="Science">
        <title>Plant genetics. Early allopolyploid evolution in the post-Neolithic Brassica napus oilseed genome.</title>
        <authorList>
            <person name="Chalhoub B."/>
            <person name="Denoeud F."/>
            <person name="Liu S."/>
            <person name="Parkin I.A."/>
            <person name="Tang H."/>
            <person name="Wang X."/>
            <person name="Chiquet J."/>
            <person name="Belcram H."/>
            <person name="Tong C."/>
            <person name="Samans B."/>
            <person name="Correa M."/>
            <person name="Da Silva C."/>
            <person name="Just J."/>
            <person name="Falentin C."/>
            <person name="Koh C.S."/>
            <person name="Le Clainche I."/>
            <person name="Bernard M."/>
            <person name="Bento P."/>
            <person name="Noel B."/>
            <person name="Labadie K."/>
            <person name="Alberti A."/>
            <person name="Charles M."/>
            <person name="Arnaud D."/>
            <person name="Guo H."/>
            <person name="Daviaud C."/>
            <person name="Alamery S."/>
            <person name="Jabbari K."/>
            <person name="Zhao M."/>
            <person name="Edger P.P."/>
            <person name="Chelaifa H."/>
            <person name="Tack D."/>
            <person name="Lassalle G."/>
            <person name="Mestiri I."/>
            <person name="Schnel N."/>
            <person name="Le Paslier M.C."/>
            <person name="Fan G."/>
            <person name="Renault V."/>
            <person name="Bayer P.E."/>
            <person name="Golicz A.A."/>
            <person name="Manoli S."/>
            <person name="Lee T.H."/>
            <person name="Thi V.H."/>
            <person name="Chalabi S."/>
            <person name="Hu Q."/>
            <person name="Fan C."/>
            <person name="Tollenaere R."/>
            <person name="Lu Y."/>
            <person name="Battail C."/>
            <person name="Shen J."/>
            <person name="Sidebottom C.H."/>
            <person name="Wang X."/>
            <person name="Canaguier A."/>
            <person name="Chauveau A."/>
            <person name="Berard A."/>
            <person name="Deniot G."/>
            <person name="Guan M."/>
            <person name="Liu Z."/>
            <person name="Sun F."/>
            <person name="Lim Y.P."/>
            <person name="Lyons E."/>
            <person name="Town C.D."/>
            <person name="Bancroft I."/>
            <person name="Wang X."/>
            <person name="Meng J."/>
            <person name="Ma J."/>
            <person name="Pires J.C."/>
            <person name="King G.J."/>
            <person name="Brunel D."/>
            <person name="Delourme R."/>
            <person name="Renard M."/>
            <person name="Aury J.M."/>
            <person name="Adams K.L."/>
            <person name="Batley J."/>
            <person name="Snowdon R.J."/>
            <person name="Tost J."/>
            <person name="Edwards D."/>
            <person name="Zhou Y."/>
            <person name="Hua W."/>
            <person name="Sharpe A.G."/>
            <person name="Paterson A.H."/>
            <person name="Guan C."/>
            <person name="Wincker P."/>
        </authorList>
    </citation>
    <scope>NUCLEOTIDE SEQUENCE [LARGE SCALE GENOMIC DNA]</scope>
    <source>
        <strain evidence="5">cv. Darmor-bzh</strain>
    </source>
</reference>
<dbReference type="SUPFAM" id="SSF81383">
    <property type="entry name" value="F-box domain"/>
    <property type="match status" value="1"/>
</dbReference>
<keyword evidence="5" id="KW-1185">Reference proteome</keyword>
<dbReference type="Gramene" id="CDY31794">
    <property type="protein sequence ID" value="CDY31794"/>
    <property type="gene ID" value="GSBRNA2T00050470001"/>
</dbReference>
<dbReference type="Proteomes" id="UP000028999">
    <property type="component" value="Unassembled WGS sequence"/>
</dbReference>
<dbReference type="InterPro" id="IPR005174">
    <property type="entry name" value="KIB1-4_b-propeller"/>
</dbReference>
<dbReference type="InterPro" id="IPR036047">
    <property type="entry name" value="F-box-like_dom_sf"/>
</dbReference>
<dbReference type="PaxDb" id="3708-A0A078H300"/>
<dbReference type="PANTHER" id="PTHR33127:SF54">
    <property type="entry name" value="F-BOX DOMAIN-CONTAINING PROTEIN"/>
    <property type="match status" value="1"/>
</dbReference>
<dbReference type="EMBL" id="LK032279">
    <property type="protein sequence ID" value="CDY31794.1"/>
    <property type="molecule type" value="Genomic_DNA"/>
</dbReference>
<reference evidence="4" key="2">
    <citation type="submission" date="2014-06" db="EMBL/GenBank/DDBJ databases">
        <authorList>
            <person name="Genoscope - CEA"/>
        </authorList>
    </citation>
    <scope>NUCLEOTIDE SEQUENCE</scope>
</reference>
<reference evidence="3" key="3">
    <citation type="submission" date="2021-01" db="EMBL/GenBank/DDBJ databases">
        <authorList>
            <consortium name="Genoscope - CEA"/>
            <person name="William W."/>
        </authorList>
    </citation>
    <scope>NUCLEOTIDE SEQUENCE</scope>
</reference>
<feature type="domain" description="F-box" evidence="2">
    <location>
        <begin position="45"/>
        <end position="80"/>
    </location>
</feature>